<evidence type="ECO:0000313" key="2">
    <source>
        <dbReference type="EMBL" id="GEK96464.1"/>
    </source>
</evidence>
<name>A0A511B7Z8_9PROT</name>
<dbReference type="Proteomes" id="UP000321079">
    <property type="component" value="Unassembled WGS sequence"/>
</dbReference>
<dbReference type="Gene3D" id="2.40.50.100">
    <property type="match status" value="1"/>
</dbReference>
<evidence type="ECO:0008006" key="4">
    <source>
        <dbReference type="Google" id="ProtNLM"/>
    </source>
</evidence>
<dbReference type="SUPFAM" id="SSF51230">
    <property type="entry name" value="Single hybrid motif"/>
    <property type="match status" value="1"/>
</dbReference>
<feature type="region of interest" description="Disordered" evidence="1">
    <location>
        <begin position="39"/>
        <end position="79"/>
    </location>
</feature>
<dbReference type="RefSeq" id="WP_146861329.1">
    <property type="nucleotide sequence ID" value="NZ_BARK01000007.1"/>
</dbReference>
<dbReference type="EMBL" id="BJVA01000008">
    <property type="protein sequence ID" value="GEK96464.1"/>
    <property type="molecule type" value="Genomic_DNA"/>
</dbReference>
<dbReference type="OrthoDB" id="7282653at2"/>
<evidence type="ECO:0000313" key="3">
    <source>
        <dbReference type="Proteomes" id="UP000321079"/>
    </source>
</evidence>
<gene>
    <name evidence="2" type="ORF">GKA01_16610</name>
</gene>
<proteinExistence type="predicted"/>
<reference evidence="2 3" key="1">
    <citation type="submission" date="2019-07" db="EMBL/GenBank/DDBJ databases">
        <title>Whole genome shotgun sequence of Gluconobacter kanchanaburiensis NBRC 103587.</title>
        <authorList>
            <person name="Hosoyama A."/>
            <person name="Uohara A."/>
            <person name="Ohji S."/>
            <person name="Ichikawa N."/>
        </authorList>
    </citation>
    <scope>NUCLEOTIDE SEQUENCE [LARGE SCALE GENOMIC DNA]</scope>
    <source>
        <strain evidence="2 3">NBRC 103587</strain>
    </source>
</reference>
<accession>A0A511B7Z8</accession>
<sequence>MTFLEDLLNDLPELVDRMRRHDVRHVSLKNGAGALALTLTPAPTSNPEQTPPISYPAKAEDTPVPSPEMGVFRSNGLDETHPVRSGEIVGFVEAGPLRLPVTATADGTLGPALVGDGGVVGYHDVLFRIHPDG</sequence>
<organism evidence="2 3">
    <name type="scientific">Gluconobacter kanchanaburiensis NBRC 103587</name>
    <dbReference type="NCBI Taxonomy" id="1307948"/>
    <lineage>
        <taxon>Bacteria</taxon>
        <taxon>Pseudomonadati</taxon>
        <taxon>Pseudomonadota</taxon>
        <taxon>Alphaproteobacteria</taxon>
        <taxon>Acetobacterales</taxon>
        <taxon>Acetobacteraceae</taxon>
        <taxon>Gluconobacter</taxon>
    </lineage>
</organism>
<comment type="caution">
    <text evidence="2">The sequence shown here is derived from an EMBL/GenBank/DDBJ whole genome shotgun (WGS) entry which is preliminary data.</text>
</comment>
<keyword evidence="3" id="KW-1185">Reference proteome</keyword>
<dbReference type="AlphaFoldDB" id="A0A511B7Z8"/>
<dbReference type="InterPro" id="IPR011053">
    <property type="entry name" value="Single_hybrid_motif"/>
</dbReference>
<protein>
    <recommendedName>
        <fullName evidence="4">Lipoyl-binding domain-containing protein</fullName>
    </recommendedName>
</protein>
<evidence type="ECO:0000256" key="1">
    <source>
        <dbReference type="SAM" id="MobiDB-lite"/>
    </source>
</evidence>